<comment type="caution">
    <text evidence="1">The sequence shown here is derived from an EMBL/GenBank/DDBJ whole genome shotgun (WGS) entry which is preliminary data.</text>
</comment>
<accession>A0AAD8KT97</accession>
<evidence type="ECO:0000313" key="1">
    <source>
        <dbReference type="EMBL" id="KAK1427238.1"/>
    </source>
</evidence>
<reference evidence="1" key="1">
    <citation type="journal article" date="2023" name="bioRxiv">
        <title>Improved chromosome-level genome assembly for marigold (Tagetes erecta).</title>
        <authorList>
            <person name="Jiang F."/>
            <person name="Yuan L."/>
            <person name="Wang S."/>
            <person name="Wang H."/>
            <person name="Xu D."/>
            <person name="Wang A."/>
            <person name="Fan W."/>
        </authorList>
    </citation>
    <scope>NUCLEOTIDE SEQUENCE</scope>
    <source>
        <strain evidence="1">WSJ</strain>
        <tissue evidence="1">Leaf</tissue>
    </source>
</reference>
<dbReference type="AlphaFoldDB" id="A0AAD8KT97"/>
<name>A0AAD8KT97_TARER</name>
<evidence type="ECO:0000313" key="2">
    <source>
        <dbReference type="Proteomes" id="UP001229421"/>
    </source>
</evidence>
<keyword evidence="2" id="KW-1185">Reference proteome</keyword>
<organism evidence="1 2">
    <name type="scientific">Tagetes erecta</name>
    <name type="common">African marigold</name>
    <dbReference type="NCBI Taxonomy" id="13708"/>
    <lineage>
        <taxon>Eukaryota</taxon>
        <taxon>Viridiplantae</taxon>
        <taxon>Streptophyta</taxon>
        <taxon>Embryophyta</taxon>
        <taxon>Tracheophyta</taxon>
        <taxon>Spermatophyta</taxon>
        <taxon>Magnoliopsida</taxon>
        <taxon>eudicotyledons</taxon>
        <taxon>Gunneridae</taxon>
        <taxon>Pentapetalae</taxon>
        <taxon>asterids</taxon>
        <taxon>campanulids</taxon>
        <taxon>Asterales</taxon>
        <taxon>Asteraceae</taxon>
        <taxon>Asteroideae</taxon>
        <taxon>Heliantheae alliance</taxon>
        <taxon>Tageteae</taxon>
        <taxon>Tagetes</taxon>
    </lineage>
</organism>
<dbReference type="EMBL" id="JAUHHV010000004">
    <property type="protein sequence ID" value="KAK1427238.1"/>
    <property type="molecule type" value="Genomic_DNA"/>
</dbReference>
<sequence>MEPVVLASLEEGTLGDSVQVRSLRNGTITRDHMTHATCKLDLMEPVALASLEEGTSGTRAITTSLFLRDALLLGCSCLYLKIFKRRLWNSMRQRKIVSKSRLRF</sequence>
<dbReference type="Proteomes" id="UP001229421">
    <property type="component" value="Unassembled WGS sequence"/>
</dbReference>
<gene>
    <name evidence="1" type="ORF">QVD17_15921</name>
</gene>
<proteinExistence type="predicted"/>
<protein>
    <submittedName>
        <fullName evidence="1">Uncharacterized protein</fullName>
    </submittedName>
</protein>